<feature type="domain" description="Cysteinyl-tRNA synthetase class Ia DALR" evidence="13">
    <location>
        <begin position="347"/>
        <end position="414"/>
    </location>
</feature>
<dbReference type="FunFam" id="3.40.50.620:FF:000009">
    <property type="entry name" value="Cysteine--tRNA ligase"/>
    <property type="match status" value="1"/>
</dbReference>
<reference evidence="14 15" key="1">
    <citation type="submission" date="2019-11" db="EMBL/GenBank/DDBJ databases">
        <title>Comparative genomics of hydrocarbon-degrading Desulfosarcina strains.</title>
        <authorList>
            <person name="Watanabe M."/>
            <person name="Kojima H."/>
            <person name="Fukui M."/>
        </authorList>
    </citation>
    <scope>NUCLEOTIDE SEQUENCE [LARGE SCALE GENOMIC DNA]</scope>
    <source>
        <strain evidence="14 15">PP31</strain>
    </source>
</reference>
<keyword evidence="10 12" id="KW-0648">Protein biosynthesis</keyword>
<dbReference type="InterPro" id="IPR009080">
    <property type="entry name" value="tRNAsynth_Ia_anticodon-bd"/>
</dbReference>
<dbReference type="Gene3D" id="1.20.120.1910">
    <property type="entry name" value="Cysteine-tRNA ligase, C-terminal anti-codon recognition domain"/>
    <property type="match status" value="1"/>
</dbReference>
<dbReference type="SUPFAM" id="SSF47323">
    <property type="entry name" value="Anticodon-binding domain of a subclass of class I aminoacyl-tRNA synthetases"/>
    <property type="match status" value="1"/>
</dbReference>
<sequence>MAIRIYNTLTKTKEPFETIIPGQVKMYVCGPTVYDYCHVGHARSVVVFDVVVRYLRAMDYQVTYIRNFTDVDDKIINRANEVGMDPIQLAEKYILEFYRDMDALNVERADHEPKVTEHIDDIVSIVQTLMEKKAAYLVDGDVYYAVDTFEQYGKLSGRKLEDMVAGSRIEINENKRNPFDFALWKAAKPGEPAWDSPWGKGRPGWHIECSAMSSHFLGDTLDIHGGGKDLIFPHHENEIAQSEAAHNAPFARYWMHNGFVNIDNEKMSKSLNNFLMIKDILKSYHPESVRLFLLSNHYRSPIDFSDQNLKESDKALEKIYSLVQRLDQEAGIVDVSEAVSPDGYWSDFCEAMNDDFNTAKGVGVFFNLVKEGNRILDKGSLSTQARGQLEELFADLKKMAGILGILQQPWKVFFDARTDRQLQDITLSSEEIDALVAERTAARKNKNWQRADEIRDSLAEKGIVLEDKADGTHWKATTK</sequence>
<dbReference type="InterPro" id="IPR015273">
    <property type="entry name" value="Cys-tRNA-synt_Ia_DALR"/>
</dbReference>
<feature type="short sequence motif" description="'KMSKS' region" evidence="12">
    <location>
        <begin position="266"/>
        <end position="270"/>
    </location>
</feature>
<feature type="binding site" evidence="12">
    <location>
        <position position="269"/>
    </location>
    <ligand>
        <name>ATP</name>
        <dbReference type="ChEBI" id="CHEBI:30616"/>
    </ligand>
</feature>
<dbReference type="OrthoDB" id="9815130at2"/>
<dbReference type="GO" id="GO:0008270">
    <property type="term" value="F:zinc ion binding"/>
    <property type="evidence" value="ECO:0007669"/>
    <property type="project" value="UniProtKB-UniRule"/>
</dbReference>
<keyword evidence="11 12" id="KW-0030">Aminoacyl-tRNA synthetase</keyword>
<dbReference type="InterPro" id="IPR056411">
    <property type="entry name" value="CysS_C"/>
</dbReference>
<dbReference type="InterPro" id="IPR032678">
    <property type="entry name" value="tRNA-synt_1_cat_dom"/>
</dbReference>
<dbReference type="InterPro" id="IPR015803">
    <property type="entry name" value="Cys-tRNA-ligase"/>
</dbReference>
<evidence type="ECO:0000256" key="3">
    <source>
        <dbReference type="ARBA" id="ARBA00011245"/>
    </source>
</evidence>
<dbReference type="NCBIfam" id="TIGR00435">
    <property type="entry name" value="cysS"/>
    <property type="match status" value="1"/>
</dbReference>
<comment type="cofactor">
    <cofactor evidence="12">
        <name>Zn(2+)</name>
        <dbReference type="ChEBI" id="CHEBI:29105"/>
    </cofactor>
    <text evidence="12">Binds 1 zinc ion per subunit.</text>
</comment>
<feature type="binding site" evidence="12">
    <location>
        <position position="234"/>
    </location>
    <ligand>
        <name>Zn(2+)</name>
        <dbReference type="ChEBI" id="CHEBI:29105"/>
    </ligand>
</feature>
<dbReference type="PRINTS" id="PR00983">
    <property type="entry name" value="TRNASYNTHCYS"/>
</dbReference>
<comment type="similarity">
    <text evidence="2 12">Belongs to the class-I aminoacyl-tRNA synthetase family.</text>
</comment>
<dbReference type="RefSeq" id="WP_155302676.1">
    <property type="nucleotide sequence ID" value="NZ_AP021875.1"/>
</dbReference>
<dbReference type="HAMAP" id="MF_00041">
    <property type="entry name" value="Cys_tRNA_synth"/>
    <property type="match status" value="1"/>
</dbReference>
<dbReference type="GO" id="GO:0005829">
    <property type="term" value="C:cytosol"/>
    <property type="evidence" value="ECO:0007669"/>
    <property type="project" value="TreeGrafter"/>
</dbReference>
<dbReference type="GO" id="GO:0004817">
    <property type="term" value="F:cysteine-tRNA ligase activity"/>
    <property type="evidence" value="ECO:0007669"/>
    <property type="project" value="UniProtKB-UniRule"/>
</dbReference>
<feature type="short sequence motif" description="'HIGH' region" evidence="12">
    <location>
        <begin position="31"/>
        <end position="41"/>
    </location>
</feature>
<keyword evidence="15" id="KW-1185">Reference proteome</keyword>
<comment type="catalytic activity">
    <reaction evidence="12">
        <text>tRNA(Cys) + L-cysteine + ATP = L-cysteinyl-tRNA(Cys) + AMP + diphosphate</text>
        <dbReference type="Rhea" id="RHEA:17773"/>
        <dbReference type="Rhea" id="RHEA-COMP:9661"/>
        <dbReference type="Rhea" id="RHEA-COMP:9679"/>
        <dbReference type="ChEBI" id="CHEBI:30616"/>
        <dbReference type="ChEBI" id="CHEBI:33019"/>
        <dbReference type="ChEBI" id="CHEBI:35235"/>
        <dbReference type="ChEBI" id="CHEBI:78442"/>
        <dbReference type="ChEBI" id="CHEBI:78517"/>
        <dbReference type="ChEBI" id="CHEBI:456215"/>
        <dbReference type="EC" id="6.1.1.16"/>
    </reaction>
</comment>
<evidence type="ECO:0000256" key="1">
    <source>
        <dbReference type="ARBA" id="ARBA00004496"/>
    </source>
</evidence>
<feature type="binding site" evidence="12">
    <location>
        <position position="29"/>
    </location>
    <ligand>
        <name>Zn(2+)</name>
        <dbReference type="ChEBI" id="CHEBI:29105"/>
    </ligand>
</feature>
<keyword evidence="9 12" id="KW-0067">ATP-binding</keyword>
<dbReference type="KEGG" id="dwd:DSCW_10000"/>
<dbReference type="Pfam" id="PF01406">
    <property type="entry name" value="tRNA-synt_1e"/>
    <property type="match status" value="1"/>
</dbReference>
<dbReference type="GO" id="GO:0006423">
    <property type="term" value="P:cysteinyl-tRNA aminoacylation"/>
    <property type="evidence" value="ECO:0007669"/>
    <property type="project" value="UniProtKB-UniRule"/>
</dbReference>
<organism evidence="14 15">
    <name type="scientific">Desulfosarcina widdelii</name>
    <dbReference type="NCBI Taxonomy" id="947919"/>
    <lineage>
        <taxon>Bacteria</taxon>
        <taxon>Pseudomonadati</taxon>
        <taxon>Thermodesulfobacteriota</taxon>
        <taxon>Desulfobacteria</taxon>
        <taxon>Desulfobacterales</taxon>
        <taxon>Desulfosarcinaceae</taxon>
        <taxon>Desulfosarcina</taxon>
    </lineage>
</organism>
<dbReference type="Pfam" id="PF09190">
    <property type="entry name" value="DALR_2"/>
    <property type="match status" value="1"/>
</dbReference>
<name>A0A5K7Z097_9BACT</name>
<dbReference type="Proteomes" id="UP000427769">
    <property type="component" value="Chromosome"/>
</dbReference>
<evidence type="ECO:0000256" key="12">
    <source>
        <dbReference type="HAMAP-Rule" id="MF_00041"/>
    </source>
</evidence>
<dbReference type="InterPro" id="IPR014729">
    <property type="entry name" value="Rossmann-like_a/b/a_fold"/>
</dbReference>
<feature type="binding site" evidence="12">
    <location>
        <position position="238"/>
    </location>
    <ligand>
        <name>Zn(2+)</name>
        <dbReference type="ChEBI" id="CHEBI:29105"/>
    </ligand>
</feature>
<protein>
    <recommendedName>
        <fullName evidence="12">Cysteine--tRNA ligase</fullName>
        <ecNumber evidence="12">6.1.1.16</ecNumber>
    </recommendedName>
    <alternativeName>
        <fullName evidence="12">Cysteinyl-tRNA synthetase</fullName>
        <shortName evidence="12">CysRS</shortName>
    </alternativeName>
</protein>
<dbReference type="SMART" id="SM00840">
    <property type="entry name" value="DALR_2"/>
    <property type="match status" value="1"/>
</dbReference>
<dbReference type="PANTHER" id="PTHR10890:SF3">
    <property type="entry name" value="CYSTEINE--TRNA LIGASE, CYTOPLASMIC"/>
    <property type="match status" value="1"/>
</dbReference>
<dbReference type="Gene3D" id="3.40.50.620">
    <property type="entry name" value="HUPs"/>
    <property type="match status" value="1"/>
</dbReference>
<evidence type="ECO:0000313" key="15">
    <source>
        <dbReference type="Proteomes" id="UP000427769"/>
    </source>
</evidence>
<dbReference type="AlphaFoldDB" id="A0A5K7Z097"/>
<dbReference type="EC" id="6.1.1.16" evidence="12"/>
<evidence type="ECO:0000313" key="14">
    <source>
        <dbReference type="EMBL" id="BBO73583.1"/>
    </source>
</evidence>
<evidence type="ECO:0000256" key="5">
    <source>
        <dbReference type="ARBA" id="ARBA00022598"/>
    </source>
</evidence>
<feature type="binding site" evidence="12">
    <location>
        <position position="209"/>
    </location>
    <ligand>
        <name>Zn(2+)</name>
        <dbReference type="ChEBI" id="CHEBI:29105"/>
    </ligand>
</feature>
<comment type="subunit">
    <text evidence="3 12">Monomer.</text>
</comment>
<evidence type="ECO:0000259" key="13">
    <source>
        <dbReference type="SMART" id="SM00840"/>
    </source>
</evidence>
<dbReference type="CDD" id="cd07963">
    <property type="entry name" value="Anticodon_Ia_Cys"/>
    <property type="match status" value="1"/>
</dbReference>
<evidence type="ECO:0000256" key="2">
    <source>
        <dbReference type="ARBA" id="ARBA00005594"/>
    </source>
</evidence>
<evidence type="ECO:0000256" key="10">
    <source>
        <dbReference type="ARBA" id="ARBA00022917"/>
    </source>
</evidence>
<dbReference type="PANTHER" id="PTHR10890">
    <property type="entry name" value="CYSTEINYL-TRNA SYNTHETASE"/>
    <property type="match status" value="1"/>
</dbReference>
<evidence type="ECO:0000256" key="9">
    <source>
        <dbReference type="ARBA" id="ARBA00022840"/>
    </source>
</evidence>
<proteinExistence type="inferred from homology"/>
<evidence type="ECO:0000256" key="6">
    <source>
        <dbReference type="ARBA" id="ARBA00022723"/>
    </source>
</evidence>
<keyword evidence="4 12" id="KW-0963">Cytoplasm</keyword>
<dbReference type="EMBL" id="AP021875">
    <property type="protein sequence ID" value="BBO73583.1"/>
    <property type="molecule type" value="Genomic_DNA"/>
</dbReference>
<keyword evidence="5 12" id="KW-0436">Ligase</keyword>
<dbReference type="GO" id="GO:0005524">
    <property type="term" value="F:ATP binding"/>
    <property type="evidence" value="ECO:0007669"/>
    <property type="project" value="UniProtKB-UniRule"/>
</dbReference>
<dbReference type="CDD" id="cd00672">
    <property type="entry name" value="CysRS_core"/>
    <property type="match status" value="1"/>
</dbReference>
<dbReference type="InterPro" id="IPR024909">
    <property type="entry name" value="Cys-tRNA/MSH_ligase"/>
</dbReference>
<keyword evidence="8 12" id="KW-0862">Zinc</keyword>
<keyword evidence="7 12" id="KW-0547">Nucleotide-binding</keyword>
<dbReference type="Pfam" id="PF23493">
    <property type="entry name" value="CysS_C"/>
    <property type="match status" value="1"/>
</dbReference>
<dbReference type="SUPFAM" id="SSF52374">
    <property type="entry name" value="Nucleotidylyl transferase"/>
    <property type="match status" value="1"/>
</dbReference>
<evidence type="ECO:0000256" key="7">
    <source>
        <dbReference type="ARBA" id="ARBA00022741"/>
    </source>
</evidence>
<accession>A0A5K7Z097</accession>
<evidence type="ECO:0000256" key="4">
    <source>
        <dbReference type="ARBA" id="ARBA00022490"/>
    </source>
</evidence>
<keyword evidence="6 12" id="KW-0479">Metal-binding</keyword>
<evidence type="ECO:0000256" key="8">
    <source>
        <dbReference type="ARBA" id="ARBA00022833"/>
    </source>
</evidence>
<gene>
    <name evidence="12 14" type="primary">cysS</name>
    <name evidence="14" type="ORF">DSCW_10000</name>
</gene>
<comment type="subcellular location">
    <subcellularLocation>
        <location evidence="1 12">Cytoplasm</location>
    </subcellularLocation>
</comment>
<evidence type="ECO:0000256" key="11">
    <source>
        <dbReference type="ARBA" id="ARBA00023146"/>
    </source>
</evidence>